<dbReference type="AlphaFoldDB" id="A0A8J5JS03"/>
<keyword evidence="3" id="KW-0804">Transcription</keyword>
<feature type="chain" id="PRO_5035267276" evidence="2">
    <location>
        <begin position="19"/>
        <end position="500"/>
    </location>
</feature>
<feature type="signal peptide" evidence="2">
    <location>
        <begin position="1"/>
        <end position="18"/>
    </location>
</feature>
<dbReference type="PRINTS" id="PR01217">
    <property type="entry name" value="PRICHEXTENSN"/>
</dbReference>
<dbReference type="GO" id="GO:0000428">
    <property type="term" value="C:DNA-directed RNA polymerase complex"/>
    <property type="evidence" value="ECO:0007669"/>
    <property type="project" value="UniProtKB-KW"/>
</dbReference>
<evidence type="ECO:0000313" key="4">
    <source>
        <dbReference type="Proteomes" id="UP000747542"/>
    </source>
</evidence>
<protein>
    <submittedName>
        <fullName evidence="3">DNA-directed RNA polymerase II subunit RPB1-like 8</fullName>
    </submittedName>
</protein>
<keyword evidence="2" id="KW-0732">Signal</keyword>
<dbReference type="EMBL" id="JAHLQT010030986">
    <property type="protein sequence ID" value="KAG7160705.1"/>
    <property type="molecule type" value="Genomic_DNA"/>
</dbReference>
<dbReference type="Proteomes" id="UP000747542">
    <property type="component" value="Unassembled WGS sequence"/>
</dbReference>
<proteinExistence type="predicted"/>
<feature type="region of interest" description="Disordered" evidence="1">
    <location>
        <begin position="361"/>
        <end position="397"/>
    </location>
</feature>
<evidence type="ECO:0000313" key="3">
    <source>
        <dbReference type="EMBL" id="KAG7160705.1"/>
    </source>
</evidence>
<evidence type="ECO:0000256" key="1">
    <source>
        <dbReference type="SAM" id="MobiDB-lite"/>
    </source>
</evidence>
<organism evidence="3 4">
    <name type="scientific">Homarus americanus</name>
    <name type="common">American lobster</name>
    <dbReference type="NCBI Taxonomy" id="6706"/>
    <lineage>
        <taxon>Eukaryota</taxon>
        <taxon>Metazoa</taxon>
        <taxon>Ecdysozoa</taxon>
        <taxon>Arthropoda</taxon>
        <taxon>Crustacea</taxon>
        <taxon>Multicrustacea</taxon>
        <taxon>Malacostraca</taxon>
        <taxon>Eumalacostraca</taxon>
        <taxon>Eucarida</taxon>
        <taxon>Decapoda</taxon>
        <taxon>Pleocyemata</taxon>
        <taxon>Astacidea</taxon>
        <taxon>Nephropoidea</taxon>
        <taxon>Nephropidae</taxon>
        <taxon>Homarus</taxon>
    </lineage>
</organism>
<reference evidence="3" key="1">
    <citation type="journal article" date="2021" name="Sci. Adv.">
        <title>The American lobster genome reveals insights on longevity, neural, and immune adaptations.</title>
        <authorList>
            <person name="Polinski J.M."/>
            <person name="Zimin A.V."/>
            <person name="Clark K.F."/>
            <person name="Kohn A.B."/>
            <person name="Sadowski N."/>
            <person name="Timp W."/>
            <person name="Ptitsyn A."/>
            <person name="Khanna P."/>
            <person name="Romanova D.Y."/>
            <person name="Williams P."/>
            <person name="Greenwood S.J."/>
            <person name="Moroz L.L."/>
            <person name="Walt D.R."/>
            <person name="Bodnar A.G."/>
        </authorList>
    </citation>
    <scope>NUCLEOTIDE SEQUENCE</scope>
    <source>
        <strain evidence="3">GMGI-L3</strain>
    </source>
</reference>
<feature type="region of interest" description="Disordered" evidence="1">
    <location>
        <begin position="409"/>
        <end position="500"/>
    </location>
</feature>
<keyword evidence="4" id="KW-1185">Reference proteome</keyword>
<accession>A0A8J5JS03</accession>
<name>A0A8J5JS03_HOMAM</name>
<sequence>MVVVVAVLVLMLGALTSAQTYTGCRVCQESCVSVPRSDGSCPVCICDGVALADCPANVTLECAPGCTVGPGPDGCGGCDCPQPDPVVCPALQSCSSDCQTILDDNGCPGCVCSTPKVSCPPVTCHDGCTMDYDEDGCRRCRCDGPGTCPAVPRCLRGCINRDDNSGCFLCNCTLVPKNPVAAFERTPTPFGFEMSPFEPEPPSEFPLRPEVSVGAAQPNQNSFAGPGALGGPWPRCRNGQRLRCPPGCRIAVGRHGCRECYCGDDAHICPKVPRCKNLCLFLSPGDRCCKCQCSQRPQNVGFGVSVGNGSPFPSFMPFGPFGPTRPNSPSNRRTGVLGLPFLPPFLDNDDTIFVEFFSDTASGSPSVADPSNRPTNPYDAPGYRRPNDPFAVPFPPRLPAPAPGYPAPVPGYPAPATRNPAPAPVNPAPAPRNPSFAQRNPAPAPRNPAPAPRNPAPAPRNPAPAPRNPAPAPGNPAPAPRNPAPAPRNPAPAPRNPRAC</sequence>
<feature type="compositionally biased region" description="Pro residues" evidence="1">
    <location>
        <begin position="442"/>
        <end position="500"/>
    </location>
</feature>
<comment type="caution">
    <text evidence="3">The sequence shown here is derived from an EMBL/GenBank/DDBJ whole genome shotgun (WGS) entry which is preliminary data.</text>
</comment>
<feature type="compositionally biased region" description="Pro residues" evidence="1">
    <location>
        <begin position="421"/>
        <end position="432"/>
    </location>
</feature>
<gene>
    <name evidence="3" type="primary">Polr2a-L8</name>
    <name evidence="3" type="ORF">Hamer_G023005</name>
</gene>
<keyword evidence="3" id="KW-0240">DNA-directed RNA polymerase</keyword>
<evidence type="ECO:0000256" key="2">
    <source>
        <dbReference type="SAM" id="SignalP"/>
    </source>
</evidence>